<evidence type="ECO:0000259" key="9">
    <source>
        <dbReference type="PROSITE" id="PS50922"/>
    </source>
</evidence>
<feature type="compositionally biased region" description="Low complexity" evidence="7">
    <location>
        <begin position="10"/>
        <end position="24"/>
    </location>
</feature>
<sequence>MEKVEALETSLRGSSETSSSSSCSDMDEKAEYDSSVLTTQLLADKPDVDADKLESHHGGHSPRLNEINSLDRYQMEISLFFLTSVYCMDRFLPQMRPYTGKFLHLQHRYPGTDQYDIGVNDCFFILTGMFLVTFIRAVSMNYLLRPLAEAVGIHKHRATQRFMEQGWYLIYYSISFSAGLYILYYHSDYYNNLDNLYIAWPHDHMSALFKSYYLLEMSCWLQQIFILNIEARRKDHYQMFSHHIITCLLLGGSYYYYFTKIGHVILSIMDVVDIFLSSAKILRYCGFQTMCDVLFGLFVVVWIVLRHGLYNYLFWHAATRAKSLMASGKCLSIEGINHQKRCWTDNVITVFLSLLGGLQIITIIWMYLIVKVIVKVVTGSNAEDVRSDDEDD</sequence>
<feature type="domain" description="TLC" evidence="9">
    <location>
        <begin position="160"/>
        <end position="378"/>
    </location>
</feature>
<comment type="subcellular location">
    <subcellularLocation>
        <location evidence="1">Membrane</location>
        <topology evidence="1">Multi-pass membrane protein</topology>
    </subcellularLocation>
</comment>
<evidence type="ECO:0000256" key="2">
    <source>
        <dbReference type="ARBA" id="ARBA00009808"/>
    </source>
</evidence>
<dbReference type="GO" id="GO:0016020">
    <property type="term" value="C:membrane"/>
    <property type="evidence" value="ECO:0007669"/>
    <property type="project" value="UniProtKB-SubCell"/>
</dbReference>
<feature type="transmembrane region" description="Helical" evidence="8">
    <location>
        <begin position="294"/>
        <end position="315"/>
    </location>
</feature>
<dbReference type="GO" id="GO:0046513">
    <property type="term" value="P:ceramide biosynthetic process"/>
    <property type="evidence" value="ECO:0007669"/>
    <property type="project" value="InterPro"/>
</dbReference>
<evidence type="ECO:0000313" key="11">
    <source>
        <dbReference type="Proteomes" id="UP000038830"/>
    </source>
</evidence>
<evidence type="ECO:0000256" key="3">
    <source>
        <dbReference type="ARBA" id="ARBA00022692"/>
    </source>
</evidence>
<dbReference type="GO" id="GO:0050291">
    <property type="term" value="F:sphingosine N-acyltransferase activity"/>
    <property type="evidence" value="ECO:0007669"/>
    <property type="project" value="UniProtKB-EC"/>
</dbReference>
<proteinExistence type="inferred from homology"/>
<organism evidence="10 11">
    <name type="scientific">Cyberlindnera jadinii (strain ATCC 18201 / CBS 1600 / BCRC 20928 / JCM 3617 / NBRC 0987 / NRRL Y-1542)</name>
    <name type="common">Torula yeast</name>
    <name type="synonym">Candida utilis</name>
    <dbReference type="NCBI Taxonomy" id="983966"/>
    <lineage>
        <taxon>Eukaryota</taxon>
        <taxon>Fungi</taxon>
        <taxon>Dikarya</taxon>
        <taxon>Ascomycota</taxon>
        <taxon>Saccharomycotina</taxon>
        <taxon>Saccharomycetes</taxon>
        <taxon>Phaffomycetales</taxon>
        <taxon>Phaffomycetaceae</taxon>
        <taxon>Cyberlindnera</taxon>
    </lineage>
</organism>
<name>A0A0H5BZ90_CYBJN</name>
<keyword evidence="4 8" id="KW-1133">Transmembrane helix</keyword>
<keyword evidence="10" id="KW-0012">Acyltransferase</keyword>
<dbReference type="PROSITE" id="PS50922">
    <property type="entry name" value="TLC"/>
    <property type="match status" value="1"/>
</dbReference>
<feature type="transmembrane region" description="Helical" evidence="8">
    <location>
        <begin position="123"/>
        <end position="144"/>
    </location>
</feature>
<evidence type="ECO:0000256" key="1">
    <source>
        <dbReference type="ARBA" id="ARBA00004141"/>
    </source>
</evidence>
<feature type="transmembrane region" description="Helical" evidence="8">
    <location>
        <begin position="239"/>
        <end position="258"/>
    </location>
</feature>
<feature type="transmembrane region" description="Helical" evidence="8">
    <location>
        <begin position="347"/>
        <end position="370"/>
    </location>
</feature>
<evidence type="ECO:0000313" key="10">
    <source>
        <dbReference type="EMBL" id="CEP20527.1"/>
    </source>
</evidence>
<evidence type="ECO:0000256" key="7">
    <source>
        <dbReference type="SAM" id="MobiDB-lite"/>
    </source>
</evidence>
<dbReference type="EMBL" id="CDQK01000001">
    <property type="protein sequence ID" value="CEP20527.1"/>
    <property type="molecule type" value="Genomic_DNA"/>
</dbReference>
<reference evidence="11" key="1">
    <citation type="journal article" date="2015" name="J. Biotechnol.">
        <title>The structure of the Cyberlindnera jadinii genome and its relation to Candida utilis analyzed by the occurrence of single nucleotide polymorphisms.</title>
        <authorList>
            <person name="Rupp O."/>
            <person name="Brinkrolf K."/>
            <person name="Buerth C."/>
            <person name="Kunigo M."/>
            <person name="Schneider J."/>
            <person name="Jaenicke S."/>
            <person name="Goesmann A."/>
            <person name="Puehler A."/>
            <person name="Jaeger K.-E."/>
            <person name="Ernst J.F."/>
        </authorList>
    </citation>
    <scope>NUCLEOTIDE SEQUENCE [LARGE SCALE GENOMIC DNA]</scope>
    <source>
        <strain evidence="11">ATCC 18201 / CBS 1600 / BCRC 20928 / JCM 3617 / NBRC 0987 / NRRL Y-1542</strain>
    </source>
</reference>
<dbReference type="EC" id="2.3.1.24" evidence="10"/>
<dbReference type="Pfam" id="PF03798">
    <property type="entry name" value="TRAM_LAG1_CLN8"/>
    <property type="match status" value="1"/>
</dbReference>
<evidence type="ECO:0000256" key="6">
    <source>
        <dbReference type="PROSITE-ProRule" id="PRU00205"/>
    </source>
</evidence>
<comment type="similarity">
    <text evidence="2">Belongs to the sphingosine N-acyltransferase family.</text>
</comment>
<dbReference type="SMART" id="SM00724">
    <property type="entry name" value="TLC"/>
    <property type="match status" value="1"/>
</dbReference>
<dbReference type="PANTHER" id="PTHR12560:SF0">
    <property type="entry name" value="LD18904P"/>
    <property type="match status" value="1"/>
</dbReference>
<keyword evidence="3 6" id="KW-0812">Transmembrane</keyword>
<dbReference type="AlphaFoldDB" id="A0A0H5BZ90"/>
<feature type="transmembrane region" description="Helical" evidence="8">
    <location>
        <begin position="207"/>
        <end position="227"/>
    </location>
</feature>
<protein>
    <submittedName>
        <fullName evidence="10">LAC1 protein</fullName>
        <ecNumber evidence="10">2.3.1.24</ecNumber>
    </submittedName>
</protein>
<keyword evidence="10" id="KW-0808">Transferase</keyword>
<evidence type="ECO:0000256" key="4">
    <source>
        <dbReference type="ARBA" id="ARBA00022989"/>
    </source>
</evidence>
<accession>A0A0H5BZ90</accession>
<feature type="region of interest" description="Disordered" evidence="7">
    <location>
        <begin position="1"/>
        <end position="32"/>
    </location>
</feature>
<dbReference type="PIRSF" id="PIRSF005225">
    <property type="entry name" value="LAG1_LAC1"/>
    <property type="match status" value="1"/>
</dbReference>
<dbReference type="Proteomes" id="UP000038830">
    <property type="component" value="Unassembled WGS sequence"/>
</dbReference>
<keyword evidence="5 6" id="KW-0472">Membrane</keyword>
<dbReference type="InterPro" id="IPR006634">
    <property type="entry name" value="TLC-dom"/>
</dbReference>
<evidence type="ECO:0000256" key="8">
    <source>
        <dbReference type="SAM" id="Phobius"/>
    </source>
</evidence>
<dbReference type="InterPro" id="IPR016439">
    <property type="entry name" value="Lag1/Lac1-like"/>
</dbReference>
<evidence type="ECO:0000256" key="5">
    <source>
        <dbReference type="ARBA" id="ARBA00023136"/>
    </source>
</evidence>
<dbReference type="PANTHER" id="PTHR12560">
    <property type="entry name" value="LONGEVITY ASSURANCE FACTOR 1 LAG1"/>
    <property type="match status" value="1"/>
</dbReference>
<gene>
    <name evidence="10" type="primary">LAC1</name>
    <name evidence="10" type="ORF">BN1211_0416</name>
</gene>
<feature type="transmembrane region" description="Helical" evidence="8">
    <location>
        <begin position="165"/>
        <end position="187"/>
    </location>
</feature>